<gene>
    <name evidence="4" type="ORF">HPB48_002122</name>
</gene>
<dbReference type="InterPro" id="IPR050221">
    <property type="entry name" value="26S_Proteasome_ATPase"/>
</dbReference>
<dbReference type="InterPro" id="IPR027417">
    <property type="entry name" value="P-loop_NTPase"/>
</dbReference>
<proteinExistence type="predicted"/>
<comment type="caution">
    <text evidence="4">The sequence shown here is derived from an EMBL/GenBank/DDBJ whole genome shotgun (WGS) entry which is preliminary data.</text>
</comment>
<reference evidence="4 5" key="1">
    <citation type="journal article" date="2020" name="Cell">
        <title>Large-Scale Comparative Analyses of Tick Genomes Elucidate Their Genetic Diversity and Vector Capacities.</title>
        <authorList>
            <consortium name="Tick Genome and Microbiome Consortium (TIGMIC)"/>
            <person name="Jia N."/>
            <person name="Wang J."/>
            <person name="Shi W."/>
            <person name="Du L."/>
            <person name="Sun Y."/>
            <person name="Zhan W."/>
            <person name="Jiang J.F."/>
            <person name="Wang Q."/>
            <person name="Zhang B."/>
            <person name="Ji P."/>
            <person name="Bell-Sakyi L."/>
            <person name="Cui X.M."/>
            <person name="Yuan T.T."/>
            <person name="Jiang B.G."/>
            <person name="Yang W.F."/>
            <person name="Lam T.T."/>
            <person name="Chang Q.C."/>
            <person name="Ding S.J."/>
            <person name="Wang X.J."/>
            <person name="Zhu J.G."/>
            <person name="Ruan X.D."/>
            <person name="Zhao L."/>
            <person name="Wei J.T."/>
            <person name="Ye R.Z."/>
            <person name="Que T.C."/>
            <person name="Du C.H."/>
            <person name="Zhou Y.H."/>
            <person name="Cheng J.X."/>
            <person name="Dai P.F."/>
            <person name="Guo W.B."/>
            <person name="Han X.H."/>
            <person name="Huang E.J."/>
            <person name="Li L.F."/>
            <person name="Wei W."/>
            <person name="Gao Y.C."/>
            <person name="Liu J.Z."/>
            <person name="Shao H.Z."/>
            <person name="Wang X."/>
            <person name="Wang C.C."/>
            <person name="Yang T.C."/>
            <person name="Huo Q.B."/>
            <person name="Li W."/>
            <person name="Chen H.Y."/>
            <person name="Chen S.E."/>
            <person name="Zhou L.G."/>
            <person name="Ni X.B."/>
            <person name="Tian J.H."/>
            <person name="Sheng Y."/>
            <person name="Liu T."/>
            <person name="Pan Y.S."/>
            <person name="Xia L.Y."/>
            <person name="Li J."/>
            <person name="Zhao F."/>
            <person name="Cao W.C."/>
        </authorList>
    </citation>
    <scope>NUCLEOTIDE SEQUENCE [LARGE SCALE GENOMIC DNA]</scope>
    <source>
        <strain evidence="4">HaeL-2018</strain>
    </source>
</reference>
<dbReference type="AlphaFoldDB" id="A0A9J6FI89"/>
<keyword evidence="5" id="KW-1185">Reference proteome</keyword>
<dbReference type="Gene3D" id="3.40.50.300">
    <property type="entry name" value="P-loop containing nucleotide triphosphate hydrolases"/>
    <property type="match status" value="1"/>
</dbReference>
<organism evidence="4 5">
    <name type="scientific">Haemaphysalis longicornis</name>
    <name type="common">Bush tick</name>
    <dbReference type="NCBI Taxonomy" id="44386"/>
    <lineage>
        <taxon>Eukaryota</taxon>
        <taxon>Metazoa</taxon>
        <taxon>Ecdysozoa</taxon>
        <taxon>Arthropoda</taxon>
        <taxon>Chelicerata</taxon>
        <taxon>Arachnida</taxon>
        <taxon>Acari</taxon>
        <taxon>Parasitiformes</taxon>
        <taxon>Ixodida</taxon>
        <taxon>Ixodoidea</taxon>
        <taxon>Ixodidae</taxon>
        <taxon>Haemaphysalinae</taxon>
        <taxon>Haemaphysalis</taxon>
    </lineage>
</organism>
<dbReference type="InterPro" id="IPR003959">
    <property type="entry name" value="ATPase_AAA_core"/>
</dbReference>
<evidence type="ECO:0000256" key="2">
    <source>
        <dbReference type="ARBA" id="ARBA00022840"/>
    </source>
</evidence>
<evidence type="ECO:0000256" key="1">
    <source>
        <dbReference type="ARBA" id="ARBA00022741"/>
    </source>
</evidence>
<accession>A0A9J6FI89</accession>
<keyword evidence="2" id="KW-0067">ATP-binding</keyword>
<dbReference type="SUPFAM" id="SSF52540">
    <property type="entry name" value="P-loop containing nucleoside triphosphate hydrolases"/>
    <property type="match status" value="1"/>
</dbReference>
<feature type="domain" description="ATPase AAA-type core" evidence="3">
    <location>
        <begin position="96"/>
        <end position="220"/>
    </location>
</feature>
<dbReference type="PANTHER" id="PTHR23073">
    <property type="entry name" value="26S PROTEASOME REGULATORY SUBUNIT"/>
    <property type="match status" value="1"/>
</dbReference>
<evidence type="ECO:0000259" key="3">
    <source>
        <dbReference type="Pfam" id="PF00004"/>
    </source>
</evidence>
<dbReference type="GO" id="GO:0016887">
    <property type="term" value="F:ATP hydrolysis activity"/>
    <property type="evidence" value="ECO:0007669"/>
    <property type="project" value="InterPro"/>
</dbReference>
<dbReference type="OMA" id="ICEDPPE"/>
<dbReference type="GO" id="GO:0005524">
    <property type="term" value="F:ATP binding"/>
    <property type="evidence" value="ECO:0007669"/>
    <property type="project" value="UniProtKB-KW"/>
</dbReference>
<dbReference type="Pfam" id="PF00004">
    <property type="entry name" value="AAA"/>
    <property type="match status" value="1"/>
</dbReference>
<dbReference type="VEuPathDB" id="VectorBase:HLOH_057578"/>
<evidence type="ECO:0000313" key="5">
    <source>
        <dbReference type="Proteomes" id="UP000821853"/>
    </source>
</evidence>
<name>A0A9J6FI89_HAELO</name>
<evidence type="ECO:0000313" key="4">
    <source>
        <dbReference type="EMBL" id="KAH9362144.1"/>
    </source>
</evidence>
<protein>
    <recommendedName>
        <fullName evidence="3">ATPase AAA-type core domain-containing protein</fullName>
    </recommendedName>
</protein>
<dbReference type="EMBL" id="JABSTR010000001">
    <property type="protein sequence ID" value="KAH9362144.1"/>
    <property type="molecule type" value="Genomic_DNA"/>
</dbReference>
<dbReference type="Proteomes" id="UP000821853">
    <property type="component" value="Chromosome 1"/>
</dbReference>
<dbReference type="OrthoDB" id="9443236at2759"/>
<sequence>MHQTFFLPLIGLVDAENLRTGHLFAVEKSFYVILETLPQMYGSGVPAMEVDERPMDEYSDIGGLDKQIEEPYKVIILPLAHKEKFPNLGISPLNGVILYGPPKTGKTFLVRACAAQTKSTFPKLECPQPAQMFIGDGGEMVRDALTLAKKAPAITCTCELDPIGTKRFDSEWNGYGEVHSTMLHLLSQLDGIGWSDGIKGIAAINLADILDAPLLRSKDRIPAPL</sequence>
<keyword evidence="1" id="KW-0547">Nucleotide-binding</keyword>